<dbReference type="Proteomes" id="UP000192328">
    <property type="component" value="Unassembled WGS sequence"/>
</dbReference>
<keyword evidence="2" id="KW-1185">Reference proteome</keyword>
<comment type="caution">
    <text evidence="1">The sequence shown here is derived from an EMBL/GenBank/DDBJ whole genome shotgun (WGS) entry which is preliminary data.</text>
</comment>
<proteinExistence type="predicted"/>
<name>A0AC61PHY1_9FIRM</name>
<reference evidence="1" key="1">
    <citation type="submission" date="2017-04" db="EMBL/GenBank/DDBJ databases">
        <authorList>
            <person name="Varghese N."/>
            <person name="Submissions S."/>
        </authorList>
    </citation>
    <scope>NUCLEOTIDE SEQUENCE</scope>
    <source>
        <strain evidence="1">WTE2008</strain>
    </source>
</reference>
<evidence type="ECO:0000313" key="2">
    <source>
        <dbReference type="Proteomes" id="UP000192328"/>
    </source>
</evidence>
<dbReference type="EMBL" id="FWXZ01000001">
    <property type="protein sequence ID" value="SMC37065.1"/>
    <property type="molecule type" value="Genomic_DNA"/>
</dbReference>
<organism evidence="1 2">
    <name type="scientific">Aristaeella lactis</name>
    <dbReference type="NCBI Taxonomy" id="3046383"/>
    <lineage>
        <taxon>Bacteria</taxon>
        <taxon>Bacillati</taxon>
        <taxon>Bacillota</taxon>
        <taxon>Clostridia</taxon>
        <taxon>Eubacteriales</taxon>
        <taxon>Aristaeellaceae</taxon>
        <taxon>Aristaeella</taxon>
    </lineage>
</organism>
<accession>A0AC61PHY1</accession>
<protein>
    <submittedName>
        <fullName evidence="1">Uncharacterized protein</fullName>
    </submittedName>
</protein>
<gene>
    <name evidence="1" type="ORF">SAMN06297397_0363</name>
</gene>
<sequence length="112" mass="12353">MFETIENIFEVCLGCAITIVEIIGALIILYYVIKALVFLLQKKHNACRGSLTMGITTGLNFLLASEVLKTIIAPGWKEIGMTCAILLMRAGMSLLVHWENKLEVENGEPGNK</sequence>
<evidence type="ECO:0000313" key="1">
    <source>
        <dbReference type="EMBL" id="SMC37065.1"/>
    </source>
</evidence>